<dbReference type="PANTHER" id="PTHR34566:SF2">
    <property type="entry name" value="ALTERED INHERITANCE OF MITOCHONDRIA PROTEIN"/>
    <property type="match status" value="1"/>
</dbReference>
<reference evidence="3 4" key="1">
    <citation type="submission" date="2019-04" db="EMBL/GenBank/DDBJ databases">
        <title>An improved genome assembly and genetic linkage map for asparagus bean, Vigna unguiculata ssp. sesquipedialis.</title>
        <authorList>
            <person name="Xia Q."/>
            <person name="Zhang R."/>
            <person name="Dong Y."/>
        </authorList>
    </citation>
    <scope>NUCLEOTIDE SEQUENCE [LARGE SCALE GENOMIC DNA]</scope>
    <source>
        <tissue evidence="3">Leaf</tissue>
    </source>
</reference>
<evidence type="ECO:0000313" key="3">
    <source>
        <dbReference type="EMBL" id="QCD88628.1"/>
    </source>
</evidence>
<proteinExistence type="predicted"/>
<gene>
    <name evidence="3" type="ORF">DEO72_LG3g3178</name>
</gene>
<evidence type="ECO:0000256" key="1">
    <source>
        <dbReference type="SAM" id="MobiDB-lite"/>
    </source>
</evidence>
<evidence type="ECO:0000259" key="2">
    <source>
        <dbReference type="Pfam" id="PF26631"/>
    </source>
</evidence>
<feature type="region of interest" description="Disordered" evidence="1">
    <location>
        <begin position="1"/>
        <end position="57"/>
    </location>
</feature>
<dbReference type="InterPro" id="IPR058517">
    <property type="entry name" value="DUF8204"/>
</dbReference>
<dbReference type="EMBL" id="CP039347">
    <property type="protein sequence ID" value="QCD88628.1"/>
    <property type="molecule type" value="Genomic_DNA"/>
</dbReference>
<feature type="compositionally biased region" description="Low complexity" evidence="1">
    <location>
        <begin position="9"/>
        <end position="43"/>
    </location>
</feature>
<evidence type="ECO:0000313" key="4">
    <source>
        <dbReference type="Proteomes" id="UP000501690"/>
    </source>
</evidence>
<accession>A0A4D6LJD8</accession>
<dbReference type="Proteomes" id="UP000501690">
    <property type="component" value="Linkage Group LG3"/>
</dbReference>
<feature type="domain" description="DUF8204" evidence="2">
    <location>
        <begin position="55"/>
        <end position="145"/>
    </location>
</feature>
<dbReference type="AlphaFoldDB" id="A0A4D6LJD8"/>
<sequence length="243" mass="26912">MAVTEDEAAASGAGAAQRQNPIPNSNPNQNPNTNPNPNSNENPNPNPPHTTKGSKGKSCKGCTYYTSLHKIKSKNPTCVGFSRTLQQVPPFVVGEAEMEASKEGRSLTNFKYACIGYSVYLDNKDSSADLQDKTAKLPFCVGLEVVLEEKASNPSVGHVPATHKTEDEHATPQPRRYTPSNRTTEFLNRQVEVFSIHVLTFVVRFCRLAIRVLRMQLILTPEDSKFAGFKEMQAWWYPVSPKT</sequence>
<name>A0A4D6LJD8_VIGUN</name>
<dbReference type="Pfam" id="PF26631">
    <property type="entry name" value="DUF8204"/>
    <property type="match status" value="1"/>
</dbReference>
<keyword evidence="4" id="KW-1185">Reference proteome</keyword>
<feature type="region of interest" description="Disordered" evidence="1">
    <location>
        <begin position="152"/>
        <end position="180"/>
    </location>
</feature>
<protein>
    <recommendedName>
        <fullName evidence="2">DUF8204 domain-containing protein</fullName>
    </recommendedName>
</protein>
<organism evidence="3 4">
    <name type="scientific">Vigna unguiculata</name>
    <name type="common">Cowpea</name>
    <dbReference type="NCBI Taxonomy" id="3917"/>
    <lineage>
        <taxon>Eukaryota</taxon>
        <taxon>Viridiplantae</taxon>
        <taxon>Streptophyta</taxon>
        <taxon>Embryophyta</taxon>
        <taxon>Tracheophyta</taxon>
        <taxon>Spermatophyta</taxon>
        <taxon>Magnoliopsida</taxon>
        <taxon>eudicotyledons</taxon>
        <taxon>Gunneridae</taxon>
        <taxon>Pentapetalae</taxon>
        <taxon>rosids</taxon>
        <taxon>fabids</taxon>
        <taxon>Fabales</taxon>
        <taxon>Fabaceae</taxon>
        <taxon>Papilionoideae</taxon>
        <taxon>50 kb inversion clade</taxon>
        <taxon>NPAAA clade</taxon>
        <taxon>indigoferoid/millettioid clade</taxon>
        <taxon>Phaseoleae</taxon>
        <taxon>Vigna</taxon>
    </lineage>
</organism>
<dbReference type="PANTHER" id="PTHR34566">
    <property type="entry name" value="ALTERED INHERITANCE OF MITOCHONDRIA PROTEIN"/>
    <property type="match status" value="1"/>
</dbReference>